<keyword evidence="2 7" id="KW-0349">Heme</keyword>
<evidence type="ECO:0000256" key="3">
    <source>
        <dbReference type="ARBA" id="ARBA00022723"/>
    </source>
</evidence>
<dbReference type="GO" id="GO:0016705">
    <property type="term" value="F:oxidoreductase activity, acting on paired donors, with incorporation or reduction of molecular oxygen"/>
    <property type="evidence" value="ECO:0007669"/>
    <property type="project" value="InterPro"/>
</dbReference>
<dbReference type="SUPFAM" id="SSF48264">
    <property type="entry name" value="Cytochrome P450"/>
    <property type="match status" value="1"/>
</dbReference>
<evidence type="ECO:0000256" key="7">
    <source>
        <dbReference type="RuleBase" id="RU000461"/>
    </source>
</evidence>
<gene>
    <name evidence="8" type="ORF">SAMN05444920_115199</name>
</gene>
<dbReference type="PRINTS" id="PR00359">
    <property type="entry name" value="BP450"/>
</dbReference>
<dbReference type="GO" id="GO:0004497">
    <property type="term" value="F:monooxygenase activity"/>
    <property type="evidence" value="ECO:0007669"/>
    <property type="project" value="UniProtKB-KW"/>
</dbReference>
<organism evidence="8 9">
    <name type="scientific">Nonomuraea solani</name>
    <dbReference type="NCBI Taxonomy" id="1144553"/>
    <lineage>
        <taxon>Bacteria</taxon>
        <taxon>Bacillati</taxon>
        <taxon>Actinomycetota</taxon>
        <taxon>Actinomycetes</taxon>
        <taxon>Streptosporangiales</taxon>
        <taxon>Streptosporangiaceae</taxon>
        <taxon>Nonomuraea</taxon>
    </lineage>
</organism>
<accession>A0A1H6EQT0</accession>
<dbReference type="InterPro" id="IPR017972">
    <property type="entry name" value="Cyt_P450_CS"/>
</dbReference>
<reference evidence="8 9" key="1">
    <citation type="submission" date="2016-10" db="EMBL/GenBank/DDBJ databases">
        <authorList>
            <person name="de Groot N.N."/>
        </authorList>
    </citation>
    <scope>NUCLEOTIDE SEQUENCE [LARGE SCALE GENOMIC DNA]</scope>
    <source>
        <strain evidence="8 9">CGMCC 4.7037</strain>
    </source>
</reference>
<sequence>MTEPLAALPGVRPAGRPFDPPAELARLRAEQPLWRLVFPDGHVGWLALSHGLVRAVLADPRFSSRNELQHYVLADAGELPPAQPGDLGGVDAPEHTRYRRLLAGKFTVRRMNLLAERAEALTVEHLDAMEAAGPGADLVEAFARPVPAMMICELLGVPYADRAEFQSMAATMGEANATPAEQFAAYDALAAYIRKLVSDKRAHPTDDLLSDLTGTDLTDEELGNLGGFLLGAGLDTTTNMIALGTFALLEHPGQLALLRADPGLAPKAVEELMRFLSIAHTGGRTALEDLELGGRSIRAGESVALSVQAANRDPERFPDPDVLDLTRDATGHVAFGHGVHQCLGQQLARVEMRAALPALVTRFPDLRLAVAPEEVPMRDGLDVYGVYGLPVAW</sequence>
<dbReference type="EMBL" id="FNVT01000015">
    <property type="protein sequence ID" value="SEH00220.1"/>
    <property type="molecule type" value="Genomic_DNA"/>
</dbReference>
<dbReference type="OrthoDB" id="4133219at2"/>
<keyword evidence="3 7" id="KW-0479">Metal-binding</keyword>
<evidence type="ECO:0000256" key="1">
    <source>
        <dbReference type="ARBA" id="ARBA00010617"/>
    </source>
</evidence>
<dbReference type="PANTHER" id="PTHR46696">
    <property type="entry name" value="P450, PUTATIVE (EUROFUNG)-RELATED"/>
    <property type="match status" value="1"/>
</dbReference>
<keyword evidence="4 7" id="KW-0560">Oxidoreductase</keyword>
<dbReference type="FunFam" id="1.10.630.10:FF:000018">
    <property type="entry name" value="Cytochrome P450 monooxygenase"/>
    <property type="match status" value="1"/>
</dbReference>
<dbReference type="Proteomes" id="UP000236732">
    <property type="component" value="Unassembled WGS sequence"/>
</dbReference>
<evidence type="ECO:0000256" key="4">
    <source>
        <dbReference type="ARBA" id="ARBA00023002"/>
    </source>
</evidence>
<dbReference type="Gene3D" id="1.10.630.10">
    <property type="entry name" value="Cytochrome P450"/>
    <property type="match status" value="1"/>
</dbReference>
<dbReference type="InterPro" id="IPR001128">
    <property type="entry name" value="Cyt_P450"/>
</dbReference>
<dbReference type="PANTHER" id="PTHR46696:SF1">
    <property type="entry name" value="CYTOCHROME P450 YJIB-RELATED"/>
    <property type="match status" value="1"/>
</dbReference>
<dbReference type="GO" id="GO:0020037">
    <property type="term" value="F:heme binding"/>
    <property type="evidence" value="ECO:0007669"/>
    <property type="project" value="InterPro"/>
</dbReference>
<name>A0A1H6EQT0_9ACTN</name>
<dbReference type="RefSeq" id="WP_103961379.1">
    <property type="nucleotide sequence ID" value="NZ_FNVT01000015.1"/>
</dbReference>
<dbReference type="InterPro" id="IPR036396">
    <property type="entry name" value="Cyt_P450_sf"/>
</dbReference>
<protein>
    <submittedName>
        <fullName evidence="8">Cytochrome P450</fullName>
    </submittedName>
</protein>
<dbReference type="PROSITE" id="PS00086">
    <property type="entry name" value="CYTOCHROME_P450"/>
    <property type="match status" value="1"/>
</dbReference>
<dbReference type="GO" id="GO:0005506">
    <property type="term" value="F:iron ion binding"/>
    <property type="evidence" value="ECO:0007669"/>
    <property type="project" value="InterPro"/>
</dbReference>
<evidence type="ECO:0000256" key="2">
    <source>
        <dbReference type="ARBA" id="ARBA00022617"/>
    </source>
</evidence>
<keyword evidence="6 7" id="KW-0503">Monooxygenase</keyword>
<dbReference type="Pfam" id="PF00067">
    <property type="entry name" value="p450"/>
    <property type="match status" value="1"/>
</dbReference>
<proteinExistence type="inferred from homology"/>
<keyword evidence="9" id="KW-1185">Reference proteome</keyword>
<comment type="similarity">
    <text evidence="1 7">Belongs to the cytochrome P450 family.</text>
</comment>
<keyword evidence="5 7" id="KW-0408">Iron</keyword>
<evidence type="ECO:0000313" key="8">
    <source>
        <dbReference type="EMBL" id="SEH00220.1"/>
    </source>
</evidence>
<evidence type="ECO:0000313" key="9">
    <source>
        <dbReference type="Proteomes" id="UP000236732"/>
    </source>
</evidence>
<dbReference type="InterPro" id="IPR002397">
    <property type="entry name" value="Cyt_P450_B"/>
</dbReference>
<evidence type="ECO:0000256" key="5">
    <source>
        <dbReference type="ARBA" id="ARBA00023004"/>
    </source>
</evidence>
<dbReference type="CDD" id="cd11030">
    <property type="entry name" value="CYP105-like"/>
    <property type="match status" value="1"/>
</dbReference>
<dbReference type="AlphaFoldDB" id="A0A1H6EQT0"/>
<dbReference type="PRINTS" id="PR00385">
    <property type="entry name" value="P450"/>
</dbReference>
<evidence type="ECO:0000256" key="6">
    <source>
        <dbReference type="ARBA" id="ARBA00023033"/>
    </source>
</evidence>